<keyword evidence="2" id="KW-1185">Reference proteome</keyword>
<reference evidence="1 2" key="1">
    <citation type="submission" date="2018-11" db="EMBL/GenBank/DDBJ databases">
        <title>Aureibaculum marinum gen. nov., sp. nov., a member of the family Flavobacteriaceae isolated from the Bohai Sea.</title>
        <authorList>
            <person name="Ji X."/>
        </authorList>
    </citation>
    <scope>NUCLEOTIDE SEQUENCE [LARGE SCALE GENOMIC DNA]</scope>
    <source>
        <strain evidence="1 2">BH-SD17</strain>
    </source>
</reference>
<dbReference type="EMBL" id="RPFJ01000006">
    <property type="protein sequence ID" value="RPD98510.1"/>
    <property type="molecule type" value="Genomic_DNA"/>
</dbReference>
<evidence type="ECO:0000313" key="2">
    <source>
        <dbReference type="Proteomes" id="UP000270856"/>
    </source>
</evidence>
<gene>
    <name evidence="1" type="ORF">EGM88_04730</name>
</gene>
<evidence type="ECO:0000313" key="1">
    <source>
        <dbReference type="EMBL" id="RPD98510.1"/>
    </source>
</evidence>
<dbReference type="AlphaFoldDB" id="A0A3N4P1R6"/>
<name>A0A3N4P1R6_9FLAO</name>
<comment type="caution">
    <text evidence="1">The sequence shown here is derived from an EMBL/GenBank/DDBJ whole genome shotgun (WGS) entry which is preliminary data.</text>
</comment>
<dbReference type="GO" id="GO:0009295">
    <property type="term" value="C:nucleoid"/>
    <property type="evidence" value="ECO:0007669"/>
    <property type="project" value="InterPro"/>
</dbReference>
<dbReference type="Proteomes" id="UP000270856">
    <property type="component" value="Unassembled WGS sequence"/>
</dbReference>
<proteinExistence type="predicted"/>
<accession>A0A3N4P1R6</accession>
<dbReference type="RefSeq" id="WP_123896826.1">
    <property type="nucleotide sequence ID" value="NZ_RPFJ01000006.1"/>
</dbReference>
<protein>
    <submittedName>
        <fullName evidence="1">Nucleoid-associated protein</fullName>
    </submittedName>
</protein>
<dbReference type="Pfam" id="PF04245">
    <property type="entry name" value="NA37"/>
    <property type="match status" value="1"/>
</dbReference>
<dbReference type="OrthoDB" id="9153118at2"/>
<organism evidence="1 2">
    <name type="scientific">Aureibaculum marinum</name>
    <dbReference type="NCBI Taxonomy" id="2487930"/>
    <lineage>
        <taxon>Bacteria</taxon>
        <taxon>Pseudomonadati</taxon>
        <taxon>Bacteroidota</taxon>
        <taxon>Flavobacteriia</taxon>
        <taxon>Flavobacteriales</taxon>
        <taxon>Flavobacteriaceae</taxon>
        <taxon>Aureibaculum</taxon>
    </lineage>
</organism>
<sequence length="350" mass="41290">MIKRNKAFISKFIIHKVGNKFNEAKNVFSEDVVTFDEDSYKLMQPFLLKPFGNITESYRFNHHADINLNEINSYAQQLFKDDEDSFIEISKNIVNHLYEQSNSAQIKTGDVIIALFEDIEYREVNTQALGIFKIENKAEFFQTYLENNSFDVFVQKGISTKKVDKGCLVINSQDDAGYTVLTVDNNNYDAQYWIQNFLNIKFADDSNRHTQVYIDLCKDFSEEVIKQEFGNQEQNQFLAQTIDFFKENETVNVHDFKETIFEEEDKKELFDDYKKQFEENNGVLVRNQFSISEAVVKKQKKKIKTEIKLDTNIQIKLDIDAPDAAEEYLEKGYDEERKMKYYKVYFNEED</sequence>
<dbReference type="InterPro" id="IPR007358">
    <property type="entry name" value="Nucleoid_associated_NdpA"/>
</dbReference>